<protein>
    <submittedName>
        <fullName evidence="1">Uncharacterized protein</fullName>
    </submittedName>
</protein>
<gene>
    <name evidence="1" type="ORF">V1517DRAFT_328256</name>
</gene>
<comment type="caution">
    <text evidence="1">The sequence shown here is derived from an EMBL/GenBank/DDBJ whole genome shotgun (WGS) entry which is preliminary data.</text>
</comment>
<reference evidence="2" key="1">
    <citation type="journal article" date="2024" name="Front. Bioeng. Biotechnol.">
        <title>Genome-scale model development and genomic sequencing of the oleaginous clade Lipomyces.</title>
        <authorList>
            <person name="Czajka J.J."/>
            <person name="Han Y."/>
            <person name="Kim J."/>
            <person name="Mondo S.J."/>
            <person name="Hofstad B.A."/>
            <person name="Robles A."/>
            <person name="Haridas S."/>
            <person name="Riley R."/>
            <person name="LaButti K."/>
            <person name="Pangilinan J."/>
            <person name="Andreopoulos W."/>
            <person name="Lipzen A."/>
            <person name="Yan J."/>
            <person name="Wang M."/>
            <person name="Ng V."/>
            <person name="Grigoriev I.V."/>
            <person name="Spatafora J.W."/>
            <person name="Magnuson J.K."/>
            <person name="Baker S.E."/>
            <person name="Pomraning K.R."/>
        </authorList>
    </citation>
    <scope>NUCLEOTIDE SEQUENCE [LARGE SCALE GENOMIC DNA]</scope>
    <source>
        <strain evidence="2">CBS 10300</strain>
    </source>
</reference>
<accession>A0ACC3TIY9</accession>
<keyword evidence="2" id="KW-1185">Reference proteome</keyword>
<evidence type="ECO:0000313" key="1">
    <source>
        <dbReference type="EMBL" id="KAK9320832.1"/>
    </source>
</evidence>
<organism evidence="1 2">
    <name type="scientific">Lipomyces orientalis</name>
    <dbReference type="NCBI Taxonomy" id="1233043"/>
    <lineage>
        <taxon>Eukaryota</taxon>
        <taxon>Fungi</taxon>
        <taxon>Dikarya</taxon>
        <taxon>Ascomycota</taxon>
        <taxon>Saccharomycotina</taxon>
        <taxon>Lipomycetes</taxon>
        <taxon>Lipomycetales</taxon>
        <taxon>Lipomycetaceae</taxon>
        <taxon>Lipomyces</taxon>
    </lineage>
</organism>
<name>A0ACC3TIY9_9ASCO</name>
<dbReference type="Proteomes" id="UP001489719">
    <property type="component" value="Unassembled WGS sequence"/>
</dbReference>
<dbReference type="EMBL" id="MU970115">
    <property type="protein sequence ID" value="KAK9320832.1"/>
    <property type="molecule type" value="Genomic_DNA"/>
</dbReference>
<evidence type="ECO:0000313" key="2">
    <source>
        <dbReference type="Proteomes" id="UP001489719"/>
    </source>
</evidence>
<proteinExistence type="predicted"/>
<sequence>MRIIHASPTDSVTVSPRSHMVHDRGSTNITDCGRAKRACEACKQRKVKCNGHATCQQCSHLNLRCRYMERRPRDKPRMRRGERIAMYRTAQAAGLAPVAVPSSTSKSPSANIHDAQYFKQLLQTYTSSIYSFIPIISPEECEQEIENMDKDPQSRSFLCALAAVTLAQTGGVCEDDSEIYNEVDQLTREALELRGVLWLHPTINITTIMTAEFLHVCFASMSRRDAAFFYLREAITLAQGSNYFSQYELKSCSDKKEVARRQRLFWLLFIHERFFAIHYSLPANLKADDMPTEFEGSIPPLLHEGFLQIINVFLLIDEPMLAAWVGRTEDISLEWIQEKNMELKYIPDISALSEMQQVDILITRNWLSTVLWKIAMTKYPLNDTSPKDFMSLLFPIDVFKRTLSIVSQASVHSLAVNGASARQKLLDLLNTVADIITIVIIPSAQVATDEVANYLEMAKIILSLPGVSIRSRETIQRKLSSIEATVAVSPRSLLPH</sequence>